<evidence type="ECO:0000259" key="3">
    <source>
        <dbReference type="Pfam" id="PF16344"/>
    </source>
</evidence>
<evidence type="ECO:0000313" key="4">
    <source>
        <dbReference type="EMBL" id="HJF70954.1"/>
    </source>
</evidence>
<reference evidence="4" key="1">
    <citation type="journal article" date="2021" name="PeerJ">
        <title>Extensive microbial diversity within the chicken gut microbiome revealed by metagenomics and culture.</title>
        <authorList>
            <person name="Gilroy R."/>
            <person name="Ravi A."/>
            <person name="Getino M."/>
            <person name="Pursley I."/>
            <person name="Horton D.L."/>
            <person name="Alikhan N.F."/>
            <person name="Baker D."/>
            <person name="Gharbi K."/>
            <person name="Hall N."/>
            <person name="Watson M."/>
            <person name="Adriaenssens E.M."/>
            <person name="Foster-Nyarko E."/>
            <person name="Jarju S."/>
            <person name="Secka A."/>
            <person name="Antonio M."/>
            <person name="Oren A."/>
            <person name="Chaudhuri R.R."/>
            <person name="La Ragione R."/>
            <person name="Hildebrand F."/>
            <person name="Pallen M.J."/>
        </authorList>
    </citation>
    <scope>NUCLEOTIDE SEQUENCE</scope>
    <source>
        <strain evidence="4">6966</strain>
    </source>
</reference>
<evidence type="ECO:0000313" key="5">
    <source>
        <dbReference type="Proteomes" id="UP000742098"/>
    </source>
</evidence>
<dbReference type="InterPro" id="IPR032508">
    <property type="entry name" value="FecR_C"/>
</dbReference>
<dbReference type="PANTHER" id="PTHR30273:SF2">
    <property type="entry name" value="PROTEIN FECR"/>
    <property type="match status" value="1"/>
</dbReference>
<dbReference type="Pfam" id="PF16344">
    <property type="entry name" value="FecR_C"/>
    <property type="match status" value="1"/>
</dbReference>
<dbReference type="EMBL" id="DYVS01000158">
    <property type="protein sequence ID" value="HJF70954.1"/>
    <property type="molecule type" value="Genomic_DNA"/>
</dbReference>
<sequence length="390" mass="45719">MRDLTYYLHIPYLIVKDLRGELSEEERLTLEQWLDEREDNRQLFERIHHQKDTRQRDRIIKKLHKKSAWQRVDRATGGKRLWITYGIRYAAAVVFVISSIFFVIYLFPEKSFREISLHSEIGINPGSIKAELILADGQHLPLDGKEGNSILSDQDGVTIRKENEGIRYESKDADGEIAYHELRVPRGGEFPLVLEDGTEVYFNSETKFRYPVKFGESERRVFLEGEAYFKVKRDENRPFSVEMGGNRIEVLGTEFNARFYPDEDKQMTTLVSGKVKFISGKDESLELSPGEQAILTSKGKLIRKSVDVNLYTAWKDGNFVFRKQRLEEVLNTLARWYDVNVFYEDVSRKEVEFTGNIKRFERFEEILYLLRMTGDTDFEVKGKNIFVRCK</sequence>
<gene>
    <name evidence="4" type="ORF">K8V05_09395</name>
</gene>
<dbReference type="Proteomes" id="UP000742098">
    <property type="component" value="Unassembled WGS sequence"/>
</dbReference>
<reference evidence="4" key="2">
    <citation type="submission" date="2021-09" db="EMBL/GenBank/DDBJ databases">
        <authorList>
            <person name="Gilroy R."/>
        </authorList>
    </citation>
    <scope>NUCLEOTIDE SEQUENCE</scope>
    <source>
        <strain evidence="4">6966</strain>
    </source>
</reference>
<dbReference type="GO" id="GO:0016989">
    <property type="term" value="F:sigma factor antagonist activity"/>
    <property type="evidence" value="ECO:0007669"/>
    <property type="project" value="TreeGrafter"/>
</dbReference>
<feature type="domain" description="Protein FecR C-terminal" evidence="3">
    <location>
        <begin position="319"/>
        <end position="387"/>
    </location>
</feature>
<dbReference type="Gene3D" id="2.60.120.1440">
    <property type="match status" value="1"/>
</dbReference>
<name>A0A921KYR0_9BACT</name>
<protein>
    <submittedName>
        <fullName evidence="4">DUF4974 domain-containing protein</fullName>
    </submittedName>
</protein>
<dbReference type="PANTHER" id="PTHR30273">
    <property type="entry name" value="PERIPLASMIC SIGNAL SENSOR AND SIGMA FACTOR ACTIVATOR FECR-RELATED"/>
    <property type="match status" value="1"/>
</dbReference>
<dbReference type="InterPro" id="IPR012373">
    <property type="entry name" value="Ferrdict_sens_TM"/>
</dbReference>
<keyword evidence="1" id="KW-1133">Transmembrane helix</keyword>
<feature type="domain" description="FecR protein" evidence="2">
    <location>
        <begin position="182"/>
        <end position="276"/>
    </location>
</feature>
<keyword evidence="1" id="KW-0812">Transmembrane</keyword>
<evidence type="ECO:0000259" key="2">
    <source>
        <dbReference type="Pfam" id="PF04773"/>
    </source>
</evidence>
<proteinExistence type="predicted"/>
<dbReference type="InterPro" id="IPR006860">
    <property type="entry name" value="FecR"/>
</dbReference>
<feature type="transmembrane region" description="Helical" evidence="1">
    <location>
        <begin position="89"/>
        <end position="107"/>
    </location>
</feature>
<keyword evidence="1" id="KW-0472">Membrane</keyword>
<organism evidence="4 5">
    <name type="scientific">Butyricimonas virosa</name>
    <dbReference type="NCBI Taxonomy" id="544645"/>
    <lineage>
        <taxon>Bacteria</taxon>
        <taxon>Pseudomonadati</taxon>
        <taxon>Bacteroidota</taxon>
        <taxon>Bacteroidia</taxon>
        <taxon>Bacteroidales</taxon>
        <taxon>Odoribacteraceae</taxon>
        <taxon>Butyricimonas</taxon>
    </lineage>
</organism>
<dbReference type="Pfam" id="PF04773">
    <property type="entry name" value="FecR"/>
    <property type="match status" value="1"/>
</dbReference>
<accession>A0A921KYR0</accession>
<dbReference type="AlphaFoldDB" id="A0A921KYR0"/>
<evidence type="ECO:0000256" key="1">
    <source>
        <dbReference type="SAM" id="Phobius"/>
    </source>
</evidence>
<dbReference type="Gene3D" id="3.55.50.30">
    <property type="match status" value="1"/>
</dbReference>
<comment type="caution">
    <text evidence="4">The sequence shown here is derived from an EMBL/GenBank/DDBJ whole genome shotgun (WGS) entry which is preliminary data.</text>
</comment>